<feature type="binding site" evidence="8">
    <location>
        <position position="84"/>
    </location>
    <ligand>
        <name>[4Fe-4S] cluster</name>
        <dbReference type="ChEBI" id="CHEBI:49883"/>
        <label>1</label>
    </ligand>
</feature>
<dbReference type="GO" id="GO:0046872">
    <property type="term" value="F:metal ion binding"/>
    <property type="evidence" value="ECO:0007669"/>
    <property type="project" value="UniProtKB-KW"/>
</dbReference>
<dbReference type="InterPro" id="IPR058240">
    <property type="entry name" value="rSAM_sf"/>
</dbReference>
<dbReference type="Gene3D" id="3.80.30.20">
    <property type="entry name" value="tm_1862 like domain"/>
    <property type="match status" value="1"/>
</dbReference>
<dbReference type="InterPro" id="IPR020612">
    <property type="entry name" value="Methylthiotransferase_CS"/>
</dbReference>
<evidence type="ECO:0000256" key="4">
    <source>
        <dbReference type="ARBA" id="ARBA00022691"/>
    </source>
</evidence>
<dbReference type="SFLD" id="SFLDS00029">
    <property type="entry name" value="Radical_SAM"/>
    <property type="match status" value="1"/>
</dbReference>
<comment type="catalytic activity">
    <reaction evidence="8">
        <text>L-aspartate(89)-[ribosomal protein uS12]-hydrogen + (sulfur carrier)-SH + AH2 + 2 S-adenosyl-L-methionine = 3-methylsulfanyl-L-aspartate(89)-[ribosomal protein uS12]-hydrogen + (sulfur carrier)-H + 5'-deoxyadenosine + L-methionine + A + S-adenosyl-L-homocysteine + 2 H(+)</text>
        <dbReference type="Rhea" id="RHEA:37087"/>
        <dbReference type="Rhea" id="RHEA-COMP:10460"/>
        <dbReference type="Rhea" id="RHEA-COMP:10461"/>
        <dbReference type="Rhea" id="RHEA-COMP:14737"/>
        <dbReference type="Rhea" id="RHEA-COMP:14739"/>
        <dbReference type="ChEBI" id="CHEBI:13193"/>
        <dbReference type="ChEBI" id="CHEBI:15378"/>
        <dbReference type="ChEBI" id="CHEBI:17319"/>
        <dbReference type="ChEBI" id="CHEBI:17499"/>
        <dbReference type="ChEBI" id="CHEBI:29917"/>
        <dbReference type="ChEBI" id="CHEBI:29961"/>
        <dbReference type="ChEBI" id="CHEBI:57844"/>
        <dbReference type="ChEBI" id="CHEBI:57856"/>
        <dbReference type="ChEBI" id="CHEBI:59789"/>
        <dbReference type="ChEBI" id="CHEBI:64428"/>
        <dbReference type="ChEBI" id="CHEBI:73599"/>
        <dbReference type="EC" id="2.8.4.4"/>
    </reaction>
</comment>
<feature type="domain" description="Radical SAM core" evidence="10">
    <location>
        <begin position="152"/>
        <end position="395"/>
    </location>
</feature>
<evidence type="ECO:0000313" key="12">
    <source>
        <dbReference type="Proteomes" id="UP000825051"/>
    </source>
</evidence>
<keyword evidence="7 8" id="KW-0411">Iron-sulfur</keyword>
<dbReference type="HAMAP" id="MF_01865">
    <property type="entry name" value="MTTase_RimO"/>
    <property type="match status" value="1"/>
</dbReference>
<dbReference type="EMBL" id="CP080507">
    <property type="protein sequence ID" value="QYM77631.1"/>
    <property type="molecule type" value="Genomic_DNA"/>
</dbReference>
<dbReference type="InterPro" id="IPR002792">
    <property type="entry name" value="TRAM_dom"/>
</dbReference>
<keyword evidence="3 8" id="KW-0808">Transferase</keyword>
<feature type="domain" description="MTTase N-terminal" evidence="9">
    <location>
        <begin position="2"/>
        <end position="122"/>
    </location>
</feature>
<dbReference type="Pfam" id="PF00919">
    <property type="entry name" value="UPF0004"/>
    <property type="match status" value="1"/>
</dbReference>
<dbReference type="Pfam" id="PF18693">
    <property type="entry name" value="TRAM_2"/>
    <property type="match status" value="1"/>
</dbReference>
<dbReference type="SFLD" id="SFLDG01061">
    <property type="entry name" value="methylthiotransferase"/>
    <property type="match status" value="1"/>
</dbReference>
<dbReference type="NCBIfam" id="TIGR00089">
    <property type="entry name" value="MiaB/RimO family radical SAM methylthiotransferase"/>
    <property type="match status" value="1"/>
</dbReference>
<dbReference type="InterPro" id="IPR012340">
    <property type="entry name" value="NA-bd_OB-fold"/>
</dbReference>
<organism evidence="11 12">
    <name type="scientific">Horticoccus luteus</name>
    <dbReference type="NCBI Taxonomy" id="2862869"/>
    <lineage>
        <taxon>Bacteria</taxon>
        <taxon>Pseudomonadati</taxon>
        <taxon>Verrucomicrobiota</taxon>
        <taxon>Opitutia</taxon>
        <taxon>Opitutales</taxon>
        <taxon>Opitutaceae</taxon>
        <taxon>Horticoccus</taxon>
    </lineage>
</organism>
<reference evidence="11" key="1">
    <citation type="submission" date="2021-08" db="EMBL/GenBank/DDBJ databases">
        <title>Genome of a novel bacterium of the phylum Verrucomicrobia, Oleiharenicola sp. KSB-15.</title>
        <authorList>
            <person name="Chung J.-H."/>
            <person name="Ahn J.-H."/>
            <person name="Yoon Y."/>
            <person name="Kim D.-Y."/>
            <person name="An S.-H."/>
            <person name="Park I."/>
            <person name="Yeon J."/>
        </authorList>
    </citation>
    <scope>NUCLEOTIDE SEQUENCE</scope>
    <source>
        <strain evidence="11">KSB-15</strain>
    </source>
</reference>
<dbReference type="RefSeq" id="WP_220160736.1">
    <property type="nucleotide sequence ID" value="NZ_CP080507.1"/>
</dbReference>
<feature type="binding site" evidence="8">
    <location>
        <position position="11"/>
    </location>
    <ligand>
        <name>[4Fe-4S] cluster</name>
        <dbReference type="ChEBI" id="CHEBI:49883"/>
        <label>1</label>
    </ligand>
</feature>
<feature type="binding site" evidence="8">
    <location>
        <position position="170"/>
    </location>
    <ligand>
        <name>[4Fe-4S] cluster</name>
        <dbReference type="ChEBI" id="CHEBI:49883"/>
        <label>2</label>
        <note>4Fe-4S-S-AdoMet</note>
    </ligand>
</feature>
<dbReference type="Gene3D" id="3.40.50.12160">
    <property type="entry name" value="Methylthiotransferase, N-terminal domain"/>
    <property type="match status" value="1"/>
</dbReference>
<evidence type="ECO:0000256" key="3">
    <source>
        <dbReference type="ARBA" id="ARBA00022679"/>
    </source>
</evidence>
<feature type="binding site" evidence="8">
    <location>
        <position position="173"/>
    </location>
    <ligand>
        <name>[4Fe-4S] cluster</name>
        <dbReference type="ChEBI" id="CHEBI:49883"/>
        <label>2</label>
        <note>4Fe-4S-S-AdoMet</note>
    </ligand>
</feature>
<dbReference type="GO" id="GO:0005840">
    <property type="term" value="C:ribosome"/>
    <property type="evidence" value="ECO:0007669"/>
    <property type="project" value="UniProtKB-KW"/>
</dbReference>
<dbReference type="SMART" id="SM00729">
    <property type="entry name" value="Elp3"/>
    <property type="match status" value="1"/>
</dbReference>
<evidence type="ECO:0000313" key="11">
    <source>
        <dbReference type="EMBL" id="QYM77631.1"/>
    </source>
</evidence>
<keyword evidence="11" id="KW-0687">Ribonucleoprotein</keyword>
<keyword evidence="11" id="KW-0689">Ribosomal protein</keyword>
<dbReference type="PROSITE" id="PS51449">
    <property type="entry name" value="MTTASE_N"/>
    <property type="match status" value="1"/>
</dbReference>
<evidence type="ECO:0000259" key="9">
    <source>
        <dbReference type="PROSITE" id="PS51449"/>
    </source>
</evidence>
<dbReference type="SFLD" id="SFLDG01082">
    <property type="entry name" value="B12-binding_domain_containing"/>
    <property type="match status" value="1"/>
</dbReference>
<dbReference type="InterPro" id="IPR013848">
    <property type="entry name" value="Methylthiotransferase_N"/>
</dbReference>
<keyword evidence="12" id="KW-1185">Reference proteome</keyword>
<dbReference type="PANTHER" id="PTHR43837">
    <property type="entry name" value="RIBOSOMAL PROTEIN S12 METHYLTHIOTRANSFERASE RIMO"/>
    <property type="match status" value="1"/>
</dbReference>
<keyword evidence="4 8" id="KW-0949">S-adenosyl-L-methionine</keyword>
<name>A0A8F9TT92_9BACT</name>
<evidence type="ECO:0000256" key="1">
    <source>
        <dbReference type="ARBA" id="ARBA00022485"/>
    </source>
</evidence>
<evidence type="ECO:0000256" key="5">
    <source>
        <dbReference type="ARBA" id="ARBA00022723"/>
    </source>
</evidence>
<dbReference type="SFLD" id="SFLDF00274">
    <property type="entry name" value="ribosomal_protein_S12_methylth"/>
    <property type="match status" value="1"/>
</dbReference>
<evidence type="ECO:0000259" key="10">
    <source>
        <dbReference type="PROSITE" id="PS51918"/>
    </source>
</evidence>
<dbReference type="InterPro" id="IPR006638">
    <property type="entry name" value="Elp3/MiaA/NifB-like_rSAM"/>
</dbReference>
<dbReference type="PANTHER" id="PTHR43837:SF1">
    <property type="entry name" value="RIBOSOMAL PROTEIN US12 METHYLTHIOTRANSFERASE RIMO"/>
    <property type="match status" value="1"/>
</dbReference>
<keyword evidence="2 8" id="KW-0963">Cytoplasm</keyword>
<dbReference type="Pfam" id="PF04055">
    <property type="entry name" value="Radical_SAM"/>
    <property type="match status" value="1"/>
</dbReference>
<evidence type="ECO:0000256" key="2">
    <source>
        <dbReference type="ARBA" id="ARBA00022490"/>
    </source>
</evidence>
<dbReference type="GO" id="GO:0035599">
    <property type="term" value="F:aspartic acid methylthiotransferase activity"/>
    <property type="evidence" value="ECO:0007669"/>
    <property type="project" value="TreeGrafter"/>
</dbReference>
<keyword evidence="6 8" id="KW-0408">Iron</keyword>
<dbReference type="PROSITE" id="PS01278">
    <property type="entry name" value="MTTASE_RADICAL"/>
    <property type="match status" value="1"/>
</dbReference>
<sequence length="471" mass="52927">MIKVSLISLGCAKNLVDSEIMVGHLHQAGMTVIPEAEKADVVIVNTCSFIDSSKEESIGHILEVHQNRGLRKRRKEQKLIVAGCMSQRFSKDLGTSLHDEVDAFIGLDQVTQVAPIIEGLYAKERGPKDAPENFITGRSTYIPDYDTPRFRLTPRHTAYIKIAEGCNHPCTFCIIPQIRGRHRSRTVASVVAEARRLVAEGVREINLISQDTTFFGMDTWTERPNPRTPVDSSRGTALTTLLRELNAIEGDFWIRLLYTHPAHWSDELIRTIAECPKVARYIDIPLQHISDHMLGLMQRETSGDYIRNLLGRIRAGIPGIAVRTTFIVGFPGETEADVDELCQFIRETRFERLGVFRYSQEEGTRAAKMEEQVPKKTKEARWHRTMALQREIAAEVSHRQVGHTLKVLVEEPGVARGEADAPDIDGRVYVPRELPVGEFAEVTITGFQDYDLLALPAGEQPAEFKVAKQAQ</sequence>
<dbReference type="Proteomes" id="UP000825051">
    <property type="component" value="Chromosome"/>
</dbReference>
<dbReference type="Gene3D" id="2.40.50.140">
    <property type="entry name" value="Nucleic acid-binding proteins"/>
    <property type="match status" value="1"/>
</dbReference>
<dbReference type="GO" id="GO:0051539">
    <property type="term" value="F:4 iron, 4 sulfur cluster binding"/>
    <property type="evidence" value="ECO:0007669"/>
    <property type="project" value="UniProtKB-UniRule"/>
</dbReference>
<dbReference type="InterPro" id="IPR007197">
    <property type="entry name" value="rSAM"/>
</dbReference>
<evidence type="ECO:0000256" key="6">
    <source>
        <dbReference type="ARBA" id="ARBA00023004"/>
    </source>
</evidence>
<dbReference type="SUPFAM" id="SSF102114">
    <property type="entry name" value="Radical SAM enzymes"/>
    <property type="match status" value="1"/>
</dbReference>
<comment type="function">
    <text evidence="8">Catalyzes the methylthiolation of an aspartic acid residue of ribosomal protein uS12.</text>
</comment>
<comment type="cofactor">
    <cofactor evidence="8">
        <name>[4Fe-4S] cluster</name>
        <dbReference type="ChEBI" id="CHEBI:49883"/>
    </cofactor>
    <text evidence="8">Binds 2 [4Fe-4S] clusters. One cluster is coordinated with 3 cysteines and an exchangeable S-adenosyl-L-methionine.</text>
</comment>
<dbReference type="CDD" id="cd01335">
    <property type="entry name" value="Radical_SAM"/>
    <property type="match status" value="1"/>
</dbReference>
<dbReference type="EC" id="2.8.4.4" evidence="8"/>
<dbReference type="KEGG" id="ole:K0B96_09860"/>
<dbReference type="AlphaFoldDB" id="A0A8F9TT92"/>
<keyword evidence="1 8" id="KW-0004">4Fe-4S</keyword>
<comment type="subcellular location">
    <subcellularLocation>
        <location evidence="8">Cytoplasm</location>
    </subcellularLocation>
</comment>
<dbReference type="GO" id="GO:0103039">
    <property type="term" value="F:protein methylthiotransferase activity"/>
    <property type="evidence" value="ECO:0007669"/>
    <property type="project" value="UniProtKB-EC"/>
</dbReference>
<evidence type="ECO:0000256" key="7">
    <source>
        <dbReference type="ARBA" id="ARBA00023014"/>
    </source>
</evidence>
<keyword evidence="5 8" id="KW-0479">Metal-binding</keyword>
<dbReference type="FunFam" id="3.80.30.20:FF:000001">
    <property type="entry name" value="tRNA-2-methylthio-N(6)-dimethylallyladenosine synthase 2"/>
    <property type="match status" value="1"/>
</dbReference>
<feature type="binding site" evidence="8">
    <location>
        <position position="47"/>
    </location>
    <ligand>
        <name>[4Fe-4S] cluster</name>
        <dbReference type="ChEBI" id="CHEBI:49883"/>
        <label>1</label>
    </ligand>
</feature>
<dbReference type="InterPro" id="IPR038135">
    <property type="entry name" value="Methylthiotransferase_N_sf"/>
</dbReference>
<dbReference type="InterPro" id="IPR023404">
    <property type="entry name" value="rSAM_horseshoe"/>
</dbReference>
<accession>A0A8F9TT92</accession>
<dbReference type="PROSITE" id="PS51918">
    <property type="entry name" value="RADICAL_SAM"/>
    <property type="match status" value="1"/>
</dbReference>
<feature type="binding site" evidence="8">
    <location>
        <position position="166"/>
    </location>
    <ligand>
        <name>[4Fe-4S] cluster</name>
        <dbReference type="ChEBI" id="CHEBI:49883"/>
        <label>2</label>
        <note>4Fe-4S-S-AdoMet</note>
    </ligand>
</feature>
<dbReference type="GO" id="GO:0005829">
    <property type="term" value="C:cytosol"/>
    <property type="evidence" value="ECO:0007669"/>
    <property type="project" value="TreeGrafter"/>
</dbReference>
<dbReference type="InterPro" id="IPR005840">
    <property type="entry name" value="Ribosomal_uS12_MeSTrfase_RimO"/>
</dbReference>
<dbReference type="GO" id="GO:0006400">
    <property type="term" value="P:tRNA modification"/>
    <property type="evidence" value="ECO:0007669"/>
    <property type="project" value="InterPro"/>
</dbReference>
<dbReference type="NCBIfam" id="TIGR01125">
    <property type="entry name" value="30S ribosomal protein S12 methylthiotransferase RimO"/>
    <property type="match status" value="1"/>
</dbReference>
<gene>
    <name evidence="8 11" type="primary">rimO</name>
    <name evidence="11" type="ORF">K0B96_09860</name>
</gene>
<protein>
    <recommendedName>
        <fullName evidence="8">Ribosomal protein uS12 methylthiotransferase RimO</fullName>
        <shortName evidence="8">uS12 MTTase</shortName>
        <shortName evidence="8">uS12 methylthiotransferase</shortName>
        <ecNumber evidence="8">2.8.4.4</ecNumber>
    </recommendedName>
    <alternativeName>
        <fullName evidence="8">Ribosomal protein uS12 (aspartate-C(3))-methylthiotransferase</fullName>
    </alternativeName>
    <alternativeName>
        <fullName evidence="8">Ribosome maturation factor RimO</fullName>
    </alternativeName>
</protein>
<comment type="similarity">
    <text evidence="8">Belongs to the methylthiotransferase family. RimO subfamily.</text>
</comment>
<evidence type="ECO:0000256" key="8">
    <source>
        <dbReference type="HAMAP-Rule" id="MF_01865"/>
    </source>
</evidence>
<dbReference type="InterPro" id="IPR005839">
    <property type="entry name" value="Methylthiotransferase"/>
</dbReference>
<proteinExistence type="inferred from homology"/>